<protein>
    <submittedName>
        <fullName evidence="7">Copper efflux pump membrane fusion protein</fullName>
    </submittedName>
</protein>
<accession>A0ABM9IA49</accession>
<dbReference type="InterPro" id="IPR058792">
    <property type="entry name" value="Beta-barrel_RND_2"/>
</dbReference>
<dbReference type="InterPro" id="IPR058790">
    <property type="entry name" value="BSH_CusB"/>
</dbReference>
<dbReference type="Proteomes" id="UP001161497">
    <property type="component" value="Chromosome"/>
</dbReference>
<comment type="similarity">
    <text evidence="1">Belongs to the membrane fusion protein (MFP) (TC 8.A.1) family.</text>
</comment>
<dbReference type="Gene3D" id="2.40.420.20">
    <property type="match status" value="1"/>
</dbReference>
<evidence type="ECO:0000313" key="7">
    <source>
        <dbReference type="EMBL" id="CAI9084514.1"/>
    </source>
</evidence>
<evidence type="ECO:0000256" key="2">
    <source>
        <dbReference type="ARBA" id="ARBA00022448"/>
    </source>
</evidence>
<evidence type="ECO:0000259" key="6">
    <source>
        <dbReference type="Pfam" id="PF25954"/>
    </source>
</evidence>
<feature type="domain" description="CusB-like beta-barrel" evidence="6">
    <location>
        <begin position="276"/>
        <end position="348"/>
    </location>
</feature>
<keyword evidence="2" id="KW-0813">Transport</keyword>
<dbReference type="NCBIfam" id="TIGR01730">
    <property type="entry name" value="RND_mfp"/>
    <property type="match status" value="1"/>
</dbReference>
<sequence length="471" mass="53840">MGKRKGLQNFLFFFGILPFFFWFFLRTIQAEEKKGDILYYTCTMHPSVKSKTPGKCPICSMDLVPVYASSFETKAEQKIPKETPEASPFFIPPERLQAIGVRTEEVQVRKLKLEIKAPAIVSINESKIYDINVKAGNGYIIKLYANYVGKHFSKGETLATILSQDWVQAQMDYIKAYRAWRRSLLVKKDNPILLDQQFYHIRARLRVWDLNEDQIRELEKYAWSMSVNDVRTAKGIRGTFELRSPIEGHIHEKNVYEGMYFTAGQSLLKIVGLQDVWILAELPEDQARYIAIGLPCQISFPALPEKTFEAKIDFIQPHFAEETRRLQVRVVLPNPHHILHPGMYADFKTTIDFGTRLAVAEDAVIPTGERYVVFLDHGGGHLEPKFVEIGDKIEGYYIVRGGVKEGDRVVSGANFLIDAEARVQGALKIWSSDHYPMKEKKDSGEKQEPQQMPPSHMHGIPHSHMHGMPGM</sequence>
<feature type="region of interest" description="Disordered" evidence="3">
    <location>
        <begin position="434"/>
        <end position="471"/>
    </location>
</feature>
<dbReference type="InterPro" id="IPR045800">
    <property type="entry name" value="HMBD"/>
</dbReference>
<dbReference type="InterPro" id="IPR006143">
    <property type="entry name" value="RND_pump_MFP"/>
</dbReference>
<dbReference type="Gene3D" id="2.40.30.170">
    <property type="match status" value="1"/>
</dbReference>
<dbReference type="PANTHER" id="PTHR30097:SF4">
    <property type="entry name" value="SLR6042 PROTEIN"/>
    <property type="match status" value="1"/>
</dbReference>
<feature type="domain" description="CusB-like barrel-sandwich hybrid" evidence="5">
    <location>
        <begin position="137"/>
        <end position="270"/>
    </location>
</feature>
<gene>
    <name evidence="7" type="primary">cusB</name>
    <name evidence="7" type="ORF">MFUM_0105</name>
</gene>
<feature type="domain" description="Heavy metal binding" evidence="4">
    <location>
        <begin position="39"/>
        <end position="66"/>
    </location>
</feature>
<evidence type="ECO:0000313" key="8">
    <source>
        <dbReference type="Proteomes" id="UP001161497"/>
    </source>
</evidence>
<dbReference type="InterPro" id="IPR051909">
    <property type="entry name" value="MFP_Cation_Efflux"/>
</dbReference>
<evidence type="ECO:0000256" key="1">
    <source>
        <dbReference type="ARBA" id="ARBA00009477"/>
    </source>
</evidence>
<dbReference type="PANTHER" id="PTHR30097">
    <property type="entry name" value="CATION EFFLUX SYSTEM PROTEIN CUSB"/>
    <property type="match status" value="1"/>
</dbReference>
<dbReference type="SUPFAM" id="SSF111369">
    <property type="entry name" value="HlyD-like secretion proteins"/>
    <property type="match status" value="1"/>
</dbReference>
<dbReference type="Pfam" id="PF19335">
    <property type="entry name" value="HMBD"/>
    <property type="match status" value="1"/>
</dbReference>
<proteinExistence type="inferred from homology"/>
<evidence type="ECO:0000259" key="5">
    <source>
        <dbReference type="Pfam" id="PF25919"/>
    </source>
</evidence>
<feature type="compositionally biased region" description="Basic and acidic residues" evidence="3">
    <location>
        <begin position="435"/>
        <end position="448"/>
    </location>
</feature>
<dbReference type="Pfam" id="PF25919">
    <property type="entry name" value="BSH_CusB"/>
    <property type="match status" value="1"/>
</dbReference>
<organism evidence="7 8">
    <name type="scientific">Candidatus Methylacidiphilum fumarolicum</name>
    <dbReference type="NCBI Taxonomy" id="591154"/>
    <lineage>
        <taxon>Bacteria</taxon>
        <taxon>Pseudomonadati</taxon>
        <taxon>Verrucomicrobiota</taxon>
        <taxon>Methylacidiphilae</taxon>
        <taxon>Methylacidiphilales</taxon>
        <taxon>Methylacidiphilaceae</taxon>
        <taxon>Methylacidiphilum (ex Ratnadevi et al. 2023)</taxon>
    </lineage>
</organism>
<evidence type="ECO:0000256" key="3">
    <source>
        <dbReference type="SAM" id="MobiDB-lite"/>
    </source>
</evidence>
<dbReference type="RefSeq" id="WP_009058026.1">
    <property type="nucleotide sequence ID" value="NZ_JAHXRZ010000003.1"/>
</dbReference>
<dbReference type="Pfam" id="PF25954">
    <property type="entry name" value="Beta-barrel_RND_2"/>
    <property type="match status" value="1"/>
</dbReference>
<keyword evidence="8" id="KW-1185">Reference proteome</keyword>
<reference evidence="7" key="1">
    <citation type="submission" date="2023-03" db="EMBL/GenBank/DDBJ databases">
        <authorList>
            <person name="Cremers G."/>
            <person name="Picone N."/>
        </authorList>
    </citation>
    <scope>NUCLEOTIDE SEQUENCE</scope>
    <source>
        <strain evidence="7">Sample_alias</strain>
    </source>
</reference>
<name>A0ABM9IA49_9BACT</name>
<dbReference type="EMBL" id="OX458932">
    <property type="protein sequence ID" value="CAI9084514.1"/>
    <property type="molecule type" value="Genomic_DNA"/>
</dbReference>
<evidence type="ECO:0000259" key="4">
    <source>
        <dbReference type="Pfam" id="PF19335"/>
    </source>
</evidence>